<proteinExistence type="predicted"/>
<evidence type="ECO:0000313" key="2">
    <source>
        <dbReference type="Proteomes" id="UP000827138"/>
    </source>
</evidence>
<accession>A0ABX8Y6V7</accession>
<dbReference type="Proteomes" id="UP000827138">
    <property type="component" value="Plasmid unnamed2"/>
</dbReference>
<reference evidence="1 2" key="1">
    <citation type="submission" date="2021-08" db="EMBL/GenBank/DDBJ databases">
        <authorList>
            <person name="Ping M."/>
        </authorList>
    </citation>
    <scope>NUCLEOTIDE SEQUENCE [LARGE SCALE GENOMIC DNA]</scope>
    <source>
        <strain evidence="1 2">MG28</strain>
        <plasmid evidence="1 2">unnamed2</plasmid>
    </source>
</reference>
<dbReference type="EMBL" id="CP080648">
    <property type="protein sequence ID" value="QYX83553.1"/>
    <property type="molecule type" value="Genomic_DNA"/>
</dbReference>
<keyword evidence="1" id="KW-0614">Plasmid</keyword>
<geneLocation type="plasmid" evidence="1 2">
    <name>unnamed2</name>
</geneLocation>
<gene>
    <name evidence="1" type="ORF">K1J60_44595</name>
</gene>
<protein>
    <submittedName>
        <fullName evidence="1">Uncharacterized protein</fullName>
    </submittedName>
</protein>
<sequence length="114" mass="13111">MTPTPTVVAEPTTRAKPDPRVLAWSRSTARPNRFLSVITVAEIEARLGGAACVYYWTVRFVLARDRAVPYRYGHFLGDAERRILMRRSGSGFRFPHRLIQEHIRVHAPALRERL</sequence>
<name>A0ABX8Y6V7_9ACTN</name>
<evidence type="ECO:0000313" key="1">
    <source>
        <dbReference type="EMBL" id="QYX83553.1"/>
    </source>
</evidence>
<keyword evidence="2" id="KW-1185">Reference proteome</keyword>
<organism evidence="1 2">
    <name type="scientific">Streptomyces akebiae</name>
    <dbReference type="NCBI Taxonomy" id="2865673"/>
    <lineage>
        <taxon>Bacteria</taxon>
        <taxon>Bacillati</taxon>
        <taxon>Actinomycetota</taxon>
        <taxon>Actinomycetes</taxon>
        <taxon>Kitasatosporales</taxon>
        <taxon>Streptomycetaceae</taxon>
        <taxon>Streptomyces</taxon>
    </lineage>
</organism>
<dbReference type="RefSeq" id="WP_220652017.1">
    <property type="nucleotide sequence ID" value="NZ_CP080648.1"/>
</dbReference>